<gene>
    <name evidence="1" type="ORF">ACH49W_20255</name>
</gene>
<evidence type="ECO:0000313" key="1">
    <source>
        <dbReference type="EMBL" id="MFI2475711.1"/>
    </source>
</evidence>
<dbReference type="EMBL" id="JBIRYO010000012">
    <property type="protein sequence ID" value="MFI2475711.1"/>
    <property type="molecule type" value="Genomic_DNA"/>
</dbReference>
<name>A0ABW7X3R7_9NOCA</name>
<proteinExistence type="predicted"/>
<sequence length="57" mass="6771">MRARMSTVWRHLVRGLLLYGVSVGGSTRCHDEWLRADTPAQQWDWSIPHHWYDAAHR</sequence>
<comment type="caution">
    <text evidence="1">The sequence shown here is derived from an EMBL/GenBank/DDBJ whole genome shotgun (WGS) entry which is preliminary data.</text>
</comment>
<organism evidence="1 2">
    <name type="scientific">Nocardia xishanensis</name>
    <dbReference type="NCBI Taxonomy" id="238964"/>
    <lineage>
        <taxon>Bacteria</taxon>
        <taxon>Bacillati</taxon>
        <taxon>Actinomycetota</taxon>
        <taxon>Actinomycetes</taxon>
        <taxon>Mycobacteriales</taxon>
        <taxon>Nocardiaceae</taxon>
        <taxon>Nocardia</taxon>
    </lineage>
</organism>
<accession>A0ABW7X3R7</accession>
<evidence type="ECO:0000313" key="2">
    <source>
        <dbReference type="Proteomes" id="UP001611415"/>
    </source>
</evidence>
<dbReference type="RefSeq" id="WP_357400124.1">
    <property type="nucleotide sequence ID" value="NZ_JBEYCD010000001.1"/>
</dbReference>
<keyword evidence="2" id="KW-1185">Reference proteome</keyword>
<protein>
    <submittedName>
        <fullName evidence="1">Uncharacterized protein</fullName>
    </submittedName>
</protein>
<dbReference type="Proteomes" id="UP001611415">
    <property type="component" value="Unassembled WGS sequence"/>
</dbReference>
<reference evidence="1 2" key="1">
    <citation type="submission" date="2024-10" db="EMBL/GenBank/DDBJ databases">
        <title>The Natural Products Discovery Center: Release of the First 8490 Sequenced Strains for Exploring Actinobacteria Biosynthetic Diversity.</title>
        <authorList>
            <person name="Kalkreuter E."/>
            <person name="Kautsar S.A."/>
            <person name="Yang D."/>
            <person name="Bader C.D."/>
            <person name="Teijaro C.N."/>
            <person name="Fluegel L."/>
            <person name="Davis C.M."/>
            <person name="Simpson J.R."/>
            <person name="Lauterbach L."/>
            <person name="Steele A.D."/>
            <person name="Gui C."/>
            <person name="Meng S."/>
            <person name="Li G."/>
            <person name="Viehrig K."/>
            <person name="Ye F."/>
            <person name="Su P."/>
            <person name="Kiefer A.F."/>
            <person name="Nichols A."/>
            <person name="Cepeda A.J."/>
            <person name="Yan W."/>
            <person name="Fan B."/>
            <person name="Jiang Y."/>
            <person name="Adhikari A."/>
            <person name="Zheng C.-J."/>
            <person name="Schuster L."/>
            <person name="Cowan T.M."/>
            <person name="Smanski M.J."/>
            <person name="Chevrette M.G."/>
            <person name="De Carvalho L.P.S."/>
            <person name="Shen B."/>
        </authorList>
    </citation>
    <scope>NUCLEOTIDE SEQUENCE [LARGE SCALE GENOMIC DNA]</scope>
    <source>
        <strain evidence="1 2">NPDC019275</strain>
    </source>
</reference>